<accession>A0AAD1XX87</accession>
<dbReference type="AlphaFoldDB" id="A0AAD1XX87"/>
<name>A0AAD1XX87_EUPCR</name>
<evidence type="ECO:0000313" key="3">
    <source>
        <dbReference type="Proteomes" id="UP001295684"/>
    </source>
</evidence>
<feature type="region of interest" description="Disordered" evidence="1">
    <location>
        <begin position="1"/>
        <end position="30"/>
    </location>
</feature>
<protein>
    <submittedName>
        <fullName evidence="2">Uncharacterized protein</fullName>
    </submittedName>
</protein>
<comment type="caution">
    <text evidence="2">The sequence shown here is derived from an EMBL/GenBank/DDBJ whole genome shotgun (WGS) entry which is preliminary data.</text>
</comment>
<dbReference type="Proteomes" id="UP001295684">
    <property type="component" value="Unassembled WGS sequence"/>
</dbReference>
<feature type="compositionally biased region" description="Basic and acidic residues" evidence="1">
    <location>
        <begin position="1"/>
        <end position="15"/>
    </location>
</feature>
<sequence>MKTDDKYCLQKHDSSNPRTPIAPQVFSQMPFLQSKNTNKSEYSEDLGSSSDRQTSLVSSFSTIKLSRRQMKTIERNFTNSNARKDVVYKAILRFFRRACQFEVKQMRCRYSNYEQMNGISCNHLDEKSTTFLQEVLGLSVTHQLKELFLVLITFKPIQPGLTASSYVFSDLLTNCIKKFNKKNLSQLFANKLLAKMFLAFWKNQQRFQEMVTNLNQNRVEEINQRAFRYYLNSLLHTCNQTLNMPTQNGS</sequence>
<proteinExistence type="predicted"/>
<evidence type="ECO:0000256" key="1">
    <source>
        <dbReference type="SAM" id="MobiDB-lite"/>
    </source>
</evidence>
<reference evidence="2" key="1">
    <citation type="submission" date="2023-07" db="EMBL/GenBank/DDBJ databases">
        <authorList>
            <consortium name="AG Swart"/>
            <person name="Singh M."/>
            <person name="Singh A."/>
            <person name="Seah K."/>
            <person name="Emmerich C."/>
        </authorList>
    </citation>
    <scope>NUCLEOTIDE SEQUENCE</scope>
    <source>
        <strain evidence="2">DP1</strain>
    </source>
</reference>
<keyword evidence="3" id="KW-1185">Reference proteome</keyword>
<gene>
    <name evidence="2" type="ORF">ECRASSUSDP1_LOCUS21305</name>
</gene>
<evidence type="ECO:0000313" key="2">
    <source>
        <dbReference type="EMBL" id="CAI2379885.1"/>
    </source>
</evidence>
<dbReference type="EMBL" id="CAMPGE010021763">
    <property type="protein sequence ID" value="CAI2379885.1"/>
    <property type="molecule type" value="Genomic_DNA"/>
</dbReference>
<organism evidence="2 3">
    <name type="scientific">Euplotes crassus</name>
    <dbReference type="NCBI Taxonomy" id="5936"/>
    <lineage>
        <taxon>Eukaryota</taxon>
        <taxon>Sar</taxon>
        <taxon>Alveolata</taxon>
        <taxon>Ciliophora</taxon>
        <taxon>Intramacronucleata</taxon>
        <taxon>Spirotrichea</taxon>
        <taxon>Hypotrichia</taxon>
        <taxon>Euplotida</taxon>
        <taxon>Euplotidae</taxon>
        <taxon>Moneuplotes</taxon>
    </lineage>
</organism>